<evidence type="ECO:0000256" key="1">
    <source>
        <dbReference type="SAM" id="SignalP"/>
    </source>
</evidence>
<sequence>MNSANLMILLFMVLGQCGGFISPNINSLSVSSIFERIRKSGFLPWLWPSNKRLSFELSDSPLAQTNESSVLLNISSSI</sequence>
<evidence type="ECO:0000313" key="2">
    <source>
        <dbReference type="EMBL" id="POG82462.1"/>
    </source>
</evidence>
<dbReference type="EMBL" id="AUPC02000004">
    <property type="protein sequence ID" value="POG82462.1"/>
    <property type="molecule type" value="Genomic_DNA"/>
</dbReference>
<protein>
    <recommendedName>
        <fullName evidence="4">Secreted protein</fullName>
    </recommendedName>
</protein>
<reference evidence="2 3" key="1">
    <citation type="journal article" date="2013" name="Proc. Natl. Acad. Sci. U.S.A.">
        <title>Genome of an arbuscular mycorrhizal fungus provides insight into the oldest plant symbiosis.</title>
        <authorList>
            <person name="Tisserant E."/>
            <person name="Malbreil M."/>
            <person name="Kuo A."/>
            <person name="Kohler A."/>
            <person name="Symeonidi A."/>
            <person name="Balestrini R."/>
            <person name="Charron P."/>
            <person name="Duensing N."/>
            <person name="Frei Dit Frey N."/>
            <person name="Gianinazzi-Pearson V."/>
            <person name="Gilbert L.B."/>
            <person name="Handa Y."/>
            <person name="Herr J.R."/>
            <person name="Hijri M."/>
            <person name="Koul R."/>
            <person name="Kawaguchi M."/>
            <person name="Krajinski F."/>
            <person name="Lammers P.J."/>
            <person name="Masclaux F.G."/>
            <person name="Murat C."/>
            <person name="Morin E."/>
            <person name="Ndikumana S."/>
            <person name="Pagni M."/>
            <person name="Petitpierre D."/>
            <person name="Requena N."/>
            <person name="Rosikiewicz P."/>
            <person name="Riley R."/>
            <person name="Saito K."/>
            <person name="San Clemente H."/>
            <person name="Shapiro H."/>
            <person name="van Tuinen D."/>
            <person name="Becard G."/>
            <person name="Bonfante P."/>
            <person name="Paszkowski U."/>
            <person name="Shachar-Hill Y.Y."/>
            <person name="Tuskan G.A."/>
            <person name="Young P.W."/>
            <person name="Sanders I.R."/>
            <person name="Henrissat B."/>
            <person name="Rensing S.A."/>
            <person name="Grigoriev I.V."/>
            <person name="Corradi N."/>
            <person name="Roux C."/>
            <person name="Martin F."/>
        </authorList>
    </citation>
    <scope>NUCLEOTIDE SEQUENCE [LARGE SCALE GENOMIC DNA]</scope>
    <source>
        <strain evidence="2 3">DAOM 197198</strain>
    </source>
</reference>
<dbReference type="AlphaFoldDB" id="A0A2P4QXY0"/>
<proteinExistence type="predicted"/>
<evidence type="ECO:0000313" key="3">
    <source>
        <dbReference type="Proteomes" id="UP000018888"/>
    </source>
</evidence>
<comment type="caution">
    <text evidence="2">The sequence shown here is derived from an EMBL/GenBank/DDBJ whole genome shotgun (WGS) entry which is preliminary data.</text>
</comment>
<reference evidence="2 3" key="2">
    <citation type="journal article" date="2018" name="New Phytol.">
        <title>High intraspecific genome diversity in the model arbuscular mycorrhizal symbiont Rhizophagus irregularis.</title>
        <authorList>
            <person name="Chen E.C.H."/>
            <person name="Morin E."/>
            <person name="Beaudet D."/>
            <person name="Noel J."/>
            <person name="Yildirir G."/>
            <person name="Ndikumana S."/>
            <person name="Charron P."/>
            <person name="St-Onge C."/>
            <person name="Giorgi J."/>
            <person name="Kruger M."/>
            <person name="Marton T."/>
            <person name="Ropars J."/>
            <person name="Grigoriev I.V."/>
            <person name="Hainaut M."/>
            <person name="Henrissat B."/>
            <person name="Roux C."/>
            <person name="Martin F."/>
            <person name="Corradi N."/>
        </authorList>
    </citation>
    <scope>NUCLEOTIDE SEQUENCE [LARGE SCALE GENOMIC DNA]</scope>
    <source>
        <strain evidence="2 3">DAOM 197198</strain>
    </source>
</reference>
<gene>
    <name evidence="2" type="ORF">GLOIN_2v1495159</name>
</gene>
<feature type="signal peptide" evidence="1">
    <location>
        <begin position="1"/>
        <end position="19"/>
    </location>
</feature>
<organism evidence="2 3">
    <name type="scientific">Rhizophagus irregularis (strain DAOM 181602 / DAOM 197198 / MUCL 43194)</name>
    <name type="common">Arbuscular mycorrhizal fungus</name>
    <name type="synonym">Glomus intraradices</name>
    <dbReference type="NCBI Taxonomy" id="747089"/>
    <lineage>
        <taxon>Eukaryota</taxon>
        <taxon>Fungi</taxon>
        <taxon>Fungi incertae sedis</taxon>
        <taxon>Mucoromycota</taxon>
        <taxon>Glomeromycotina</taxon>
        <taxon>Glomeromycetes</taxon>
        <taxon>Glomerales</taxon>
        <taxon>Glomeraceae</taxon>
        <taxon>Rhizophagus</taxon>
    </lineage>
</organism>
<evidence type="ECO:0008006" key="4">
    <source>
        <dbReference type="Google" id="ProtNLM"/>
    </source>
</evidence>
<keyword evidence="3" id="KW-1185">Reference proteome</keyword>
<accession>A0A2P4QXY0</accession>
<dbReference type="Proteomes" id="UP000018888">
    <property type="component" value="Unassembled WGS sequence"/>
</dbReference>
<name>A0A2P4QXY0_RHIID</name>
<keyword evidence="1" id="KW-0732">Signal</keyword>
<feature type="chain" id="PRO_5015120672" description="Secreted protein" evidence="1">
    <location>
        <begin position="20"/>
        <end position="78"/>
    </location>
</feature>